<evidence type="ECO:0000313" key="1">
    <source>
        <dbReference type="EMBL" id="GIY42710.1"/>
    </source>
</evidence>
<sequence>MKEVYRRRRMPRLLKAAVSLAELIMEVLESDRDGICCYLAALLFDELKEMIMKSFKVTDNGALKSDRDAISSASDSGLIAQASAFCDKLPSLFQKSFVPNPRDVSRPD</sequence>
<proteinExistence type="predicted"/>
<name>A0AAV4TD86_9ARAC</name>
<organism evidence="1 2">
    <name type="scientific">Caerostris darwini</name>
    <dbReference type="NCBI Taxonomy" id="1538125"/>
    <lineage>
        <taxon>Eukaryota</taxon>
        <taxon>Metazoa</taxon>
        <taxon>Ecdysozoa</taxon>
        <taxon>Arthropoda</taxon>
        <taxon>Chelicerata</taxon>
        <taxon>Arachnida</taxon>
        <taxon>Araneae</taxon>
        <taxon>Araneomorphae</taxon>
        <taxon>Entelegynae</taxon>
        <taxon>Araneoidea</taxon>
        <taxon>Araneidae</taxon>
        <taxon>Caerostris</taxon>
    </lineage>
</organism>
<keyword evidence="2" id="KW-1185">Reference proteome</keyword>
<dbReference type="AlphaFoldDB" id="A0AAV4TD86"/>
<evidence type="ECO:0000313" key="2">
    <source>
        <dbReference type="Proteomes" id="UP001054837"/>
    </source>
</evidence>
<protein>
    <recommendedName>
        <fullName evidence="3">Histone H2A</fullName>
    </recommendedName>
</protein>
<accession>A0AAV4TD86</accession>
<comment type="caution">
    <text evidence="1">The sequence shown here is derived from an EMBL/GenBank/DDBJ whole genome shotgun (WGS) entry which is preliminary data.</text>
</comment>
<evidence type="ECO:0008006" key="3">
    <source>
        <dbReference type="Google" id="ProtNLM"/>
    </source>
</evidence>
<reference evidence="1 2" key="1">
    <citation type="submission" date="2021-06" db="EMBL/GenBank/DDBJ databases">
        <title>Caerostris darwini draft genome.</title>
        <authorList>
            <person name="Kono N."/>
            <person name="Arakawa K."/>
        </authorList>
    </citation>
    <scope>NUCLEOTIDE SEQUENCE [LARGE SCALE GENOMIC DNA]</scope>
</reference>
<dbReference type="Proteomes" id="UP001054837">
    <property type="component" value="Unassembled WGS sequence"/>
</dbReference>
<dbReference type="EMBL" id="BPLQ01009253">
    <property type="protein sequence ID" value="GIY42710.1"/>
    <property type="molecule type" value="Genomic_DNA"/>
</dbReference>
<gene>
    <name evidence="1" type="ORF">CDAR_553641</name>
</gene>